<accession>A0A9P0XQH9</accession>
<dbReference type="OrthoDB" id="6183301at2"/>
<reference evidence="3" key="2">
    <citation type="submission" date="2020-11" db="EMBL/GenBank/DDBJ databases">
        <authorList>
            <consortium name="NCBI Pathogen Detection Project"/>
        </authorList>
    </citation>
    <scope>NUCLEOTIDE SEQUENCE</scope>
    <source>
        <strain evidence="3">R404</strain>
    </source>
</reference>
<comment type="caution">
    <text evidence="2">The sequence shown here is derived from an EMBL/GenBank/DDBJ whole genome shotgun (WGS) entry which is preliminary data.</text>
</comment>
<reference evidence="3" key="1">
    <citation type="journal article" date="2018" name="Genome Biol.">
        <title>SKESA: strategic k-mer extension for scrupulous assemblies.</title>
        <authorList>
            <person name="Souvorov A."/>
            <person name="Agarwala R."/>
            <person name="Lipman D.J."/>
        </authorList>
    </citation>
    <scope>NUCLEOTIDE SEQUENCE</scope>
    <source>
        <strain evidence="3">R404</strain>
    </source>
</reference>
<evidence type="ECO:0000313" key="3">
    <source>
        <dbReference type="EMBL" id="HAT1684781.1"/>
    </source>
</evidence>
<keyword evidence="1" id="KW-0732">Signal</keyword>
<organism evidence="2">
    <name type="scientific">Klebsiella oxytoca</name>
    <dbReference type="NCBI Taxonomy" id="571"/>
    <lineage>
        <taxon>Bacteria</taxon>
        <taxon>Pseudomonadati</taxon>
        <taxon>Pseudomonadota</taxon>
        <taxon>Gammaproteobacteria</taxon>
        <taxon>Enterobacterales</taxon>
        <taxon>Enterobacteriaceae</taxon>
        <taxon>Klebsiella/Raoultella group</taxon>
        <taxon>Klebsiella</taxon>
    </lineage>
</organism>
<gene>
    <name evidence="3" type="ORF">I8Y21_005588</name>
    <name evidence="2" type="ORF">RYF40_003487</name>
</gene>
<feature type="chain" id="PRO_5043269334" evidence="1">
    <location>
        <begin position="20"/>
        <end position="696"/>
    </location>
</feature>
<protein>
    <submittedName>
        <fullName evidence="2">DUF1176 domain-containing protein</fullName>
    </submittedName>
</protein>
<dbReference type="Proteomes" id="UP000856143">
    <property type="component" value="Unassembled WGS sequence"/>
</dbReference>
<feature type="signal peptide" evidence="1">
    <location>
        <begin position="1"/>
        <end position="19"/>
    </location>
</feature>
<dbReference type="RefSeq" id="WP_023320192.1">
    <property type="nucleotide sequence ID" value="NZ_ABFNOZ020000003.1"/>
</dbReference>
<sequence length="696" mass="75450">MRSLLWAAIMGLCSTPLLAASPQGFSFAHKDWELACDNTGTCRAAGYGVTMGEVSVLLTRNAGAAQHVVAVATFAQTERDIPPDATVTLFIDDRDNGALEAVDESHFRFDDSQTSALIQALEHNGKIELAINGERKVLSSAGSSAAFLKMDEFQQRLGTADALMRQGDAGDDNVLPAAPAPEIIAAPVINNAAAATLTAKQRQKLLPQLTPVLNSHCDDWQNADIPASERQLTATPLDKNHTLIQALCWRAAYNDGYAIWVVDKAFMTQPQLIATDASSYGDGVLTFFNKGRGIADCISGEERVWDGRTFVQSLKYTTGDCREIAPGGAWMLPTFVSQVIPRQQKEADNNALKALYNAVLKEQKVNPELDLNKIAEQFPLGGKVSHFTLTYADDSLVSTSKPSADISDDEWQAFLQSDISADSENGKVSFTLVDLDGDGRRDLIIDSYVGGTGLFSYTGVLKRNDDAFETVNSDDSGNGDDFDAGVPGALFSLNGRGANQWSQWVRINGQVYALWYNGQFGEDNLYLLRPFAPSGSSAPAVTIRYRYTLNDIRSPEKGQPLTPALSDGEKTDLLKSLEVMQSSLLKDKPQSDGEAPICPIPPGTSADDAESYYSGVASNYIYETVAYIPVWLNDKCFIGTIFSHHGAYRHGVDAEITISSPRDDEDVVGDYAISGLRHAISVTSGWKNREGDNGMM</sequence>
<dbReference type="EMBL" id="ABNOCX020000006">
    <property type="protein sequence ID" value="EML7083008.1"/>
    <property type="molecule type" value="Genomic_DNA"/>
</dbReference>
<dbReference type="AlphaFoldDB" id="A0A9P0XQH9"/>
<evidence type="ECO:0000256" key="1">
    <source>
        <dbReference type="SAM" id="SignalP"/>
    </source>
</evidence>
<evidence type="ECO:0000313" key="2">
    <source>
        <dbReference type="EMBL" id="EML7083008.1"/>
    </source>
</evidence>
<proteinExistence type="predicted"/>
<dbReference type="EMBL" id="DACSEO010000118">
    <property type="protein sequence ID" value="HAT1684781.1"/>
    <property type="molecule type" value="Genomic_DNA"/>
</dbReference>
<dbReference type="InterPro" id="IPR009560">
    <property type="entry name" value="DUF1176"/>
</dbReference>
<name>A0A9P0XQH9_KLEOX</name>
<reference evidence="2" key="3">
    <citation type="submission" date="2024-02" db="EMBL/GenBank/DDBJ databases">
        <authorList>
            <consortium name="Clinical and Environmental Microbiology Branch: Whole genome sequencing antimicrobial resistance pathogens in the healthcare setting"/>
        </authorList>
    </citation>
    <scope>NUCLEOTIDE SEQUENCE</scope>
    <source>
        <strain evidence="2">2023BB-00086</strain>
    </source>
</reference>
<dbReference type="Pfam" id="PF06674">
    <property type="entry name" value="DUF1176"/>
    <property type="match status" value="1"/>
</dbReference>